<name>A0A6J6B3X2_9ZZZZ</name>
<dbReference type="AlphaFoldDB" id="A0A6J6B3X2"/>
<accession>A0A6J6B3X2</accession>
<dbReference type="EMBL" id="CAEZSD010000064">
    <property type="protein sequence ID" value="CAB4533772.1"/>
    <property type="molecule type" value="Genomic_DNA"/>
</dbReference>
<reference evidence="1" key="1">
    <citation type="submission" date="2020-05" db="EMBL/GenBank/DDBJ databases">
        <authorList>
            <person name="Chiriac C."/>
            <person name="Salcher M."/>
            <person name="Ghai R."/>
            <person name="Kavagutti S V."/>
        </authorList>
    </citation>
    <scope>NUCLEOTIDE SEQUENCE</scope>
</reference>
<sequence length="176" mass="18371">MSSSGTASISISFSSTLLISWMACAIVDCMRTPNMSSLSRPISSTSSLSNSTIGKPPALSCIGARSRKDASDKTIAHGCIARCRGRPSRRAARAIVARVRGADVLSDFSSGNEFSAASIFPARICGIDFARRSISIAGIPRAAPASRIALRARYVSTIATVAHREIAPGLLQSCAP</sequence>
<proteinExistence type="predicted"/>
<gene>
    <name evidence="1" type="ORF">UFOPK1399_00635</name>
</gene>
<protein>
    <submittedName>
        <fullName evidence="1">Unannotated protein</fullName>
    </submittedName>
</protein>
<organism evidence="1">
    <name type="scientific">freshwater metagenome</name>
    <dbReference type="NCBI Taxonomy" id="449393"/>
    <lineage>
        <taxon>unclassified sequences</taxon>
        <taxon>metagenomes</taxon>
        <taxon>ecological metagenomes</taxon>
    </lineage>
</organism>
<evidence type="ECO:0000313" key="1">
    <source>
        <dbReference type="EMBL" id="CAB4533772.1"/>
    </source>
</evidence>